<organism evidence="4 5">
    <name type="scientific">Henriciella barbarensis</name>
    <dbReference type="NCBI Taxonomy" id="86342"/>
    <lineage>
        <taxon>Bacteria</taxon>
        <taxon>Pseudomonadati</taxon>
        <taxon>Pseudomonadota</taxon>
        <taxon>Alphaproteobacteria</taxon>
        <taxon>Hyphomonadales</taxon>
        <taxon>Hyphomonadaceae</taxon>
        <taxon>Henriciella</taxon>
    </lineage>
</organism>
<dbReference type="Pfam" id="PF07568">
    <property type="entry name" value="HisKA_2"/>
    <property type="match status" value="1"/>
</dbReference>
<dbReference type="EMBL" id="QWGB01000004">
    <property type="protein sequence ID" value="RIJ26074.1"/>
    <property type="molecule type" value="Genomic_DNA"/>
</dbReference>
<dbReference type="InterPro" id="IPR029016">
    <property type="entry name" value="GAF-like_dom_sf"/>
</dbReference>
<evidence type="ECO:0000259" key="2">
    <source>
        <dbReference type="SMART" id="SM00065"/>
    </source>
</evidence>
<dbReference type="Proteomes" id="UP000265431">
    <property type="component" value="Unassembled WGS sequence"/>
</dbReference>
<dbReference type="OrthoDB" id="9816309at2"/>
<dbReference type="SUPFAM" id="SSF55781">
    <property type="entry name" value="GAF domain-like"/>
    <property type="match status" value="1"/>
</dbReference>
<comment type="caution">
    <text evidence="4">The sequence shown here is derived from an EMBL/GenBank/DDBJ whole genome shotgun (WGS) entry which is preliminary data.</text>
</comment>
<feature type="domain" description="Histidine kinase/HSP90-like ATPase" evidence="3">
    <location>
        <begin position="268"/>
        <end position="374"/>
    </location>
</feature>
<feature type="compositionally biased region" description="Basic and acidic residues" evidence="1">
    <location>
        <begin position="320"/>
        <end position="334"/>
    </location>
</feature>
<dbReference type="PANTHER" id="PTHR43102">
    <property type="entry name" value="SLR1143 PROTEIN"/>
    <property type="match status" value="1"/>
</dbReference>
<feature type="domain" description="GAF" evidence="2">
    <location>
        <begin position="25"/>
        <end position="168"/>
    </location>
</feature>
<dbReference type="SMART" id="SM00065">
    <property type="entry name" value="GAF"/>
    <property type="match status" value="1"/>
</dbReference>
<name>A0A399R5Z2_9PROT</name>
<dbReference type="Gene3D" id="3.30.565.10">
    <property type="entry name" value="Histidine kinase-like ATPase, C-terminal domain"/>
    <property type="match status" value="1"/>
</dbReference>
<sequence>MSAQPHPLQRQRIATLHRYEILDTPREQDFDEIVELAAKICETPISVVNMIDEHRQWFKAEVGLGTRETPLPTSICSHVILESDFVEIPDTLQDPRTADNELCLAPEGGLRFYAGYLLKPQNGLPLGTLCVLDNKPRRLTEYQKEALGILARRVMRELDLRLALREHEILRNEMDHRVKNSLQTVASYVRVYTKQFKKGEIDAATVLNSVASKIEAVSALHGALHKSADGKVVPLDDYLEDLVRYIRDSLPERISIDLQTLEAEVTSQVAGAVGIIVSEFVANSVKHGFPDDREGRITIEVCGFGDDMMIRCADNGIGESEDRSAQKDAADRQSRNSGLGTKIVESAASRIGAAISRSSSSEGYVLELTIPAHRRTAISA</sequence>
<dbReference type="Pfam" id="PF01590">
    <property type="entry name" value="GAF"/>
    <property type="match status" value="1"/>
</dbReference>
<dbReference type="InterPro" id="IPR003594">
    <property type="entry name" value="HATPase_dom"/>
</dbReference>
<reference evidence="4 5" key="1">
    <citation type="submission" date="2018-08" db="EMBL/GenBank/DDBJ databases">
        <title>Henriciella mobilis sp. nov., isolated from seawater.</title>
        <authorList>
            <person name="Cheng H."/>
            <person name="Wu Y.-H."/>
            <person name="Xu X.-W."/>
            <person name="Guo L.-L."/>
        </authorList>
    </citation>
    <scope>NUCLEOTIDE SEQUENCE [LARGE SCALE GENOMIC DNA]</scope>
    <source>
        <strain evidence="4 5">CCUG66934</strain>
    </source>
</reference>
<protein>
    <submittedName>
        <fullName evidence="4">GAF domain-containing protein</fullName>
    </submittedName>
</protein>
<dbReference type="SUPFAM" id="SSF55874">
    <property type="entry name" value="ATPase domain of HSP90 chaperone/DNA topoisomerase II/histidine kinase"/>
    <property type="match status" value="1"/>
</dbReference>
<evidence type="ECO:0000313" key="4">
    <source>
        <dbReference type="EMBL" id="RIJ26074.1"/>
    </source>
</evidence>
<gene>
    <name evidence="4" type="ORF">D1224_01725</name>
</gene>
<accession>A0A399R5Z2</accession>
<dbReference type="InterPro" id="IPR036890">
    <property type="entry name" value="HATPase_C_sf"/>
</dbReference>
<feature type="region of interest" description="Disordered" evidence="1">
    <location>
        <begin position="318"/>
        <end position="338"/>
    </location>
</feature>
<dbReference type="AlphaFoldDB" id="A0A399R5Z2"/>
<evidence type="ECO:0000256" key="1">
    <source>
        <dbReference type="SAM" id="MobiDB-lite"/>
    </source>
</evidence>
<evidence type="ECO:0000313" key="5">
    <source>
        <dbReference type="Proteomes" id="UP000265431"/>
    </source>
</evidence>
<dbReference type="Pfam" id="PF02518">
    <property type="entry name" value="HATPase_c"/>
    <property type="match status" value="1"/>
</dbReference>
<evidence type="ECO:0000259" key="3">
    <source>
        <dbReference type="SMART" id="SM00387"/>
    </source>
</evidence>
<dbReference type="PANTHER" id="PTHR43102:SF2">
    <property type="entry name" value="GAF DOMAIN-CONTAINING PROTEIN"/>
    <property type="match status" value="1"/>
</dbReference>
<keyword evidence="5" id="KW-1185">Reference proteome</keyword>
<dbReference type="InterPro" id="IPR003018">
    <property type="entry name" value="GAF"/>
</dbReference>
<dbReference type="Gene3D" id="3.30.450.40">
    <property type="match status" value="1"/>
</dbReference>
<dbReference type="InterPro" id="IPR011495">
    <property type="entry name" value="Sig_transdc_His_kin_sub2_dim/P"/>
</dbReference>
<proteinExistence type="predicted"/>
<dbReference type="SMART" id="SM00387">
    <property type="entry name" value="HATPase_c"/>
    <property type="match status" value="1"/>
</dbReference>
<dbReference type="RefSeq" id="WP_119378421.1">
    <property type="nucleotide sequence ID" value="NZ_QWGB01000004.1"/>
</dbReference>